<sequence length="254" mass="29167">MKRNFIKIPVFALGLALSAMTLNSCVKDEETSITEPTRYTSSDVKSYADLFKVFWTVMDQRYNYFYEQKRADGMDWNAVYREYYPKFAALKTFGRSTDNDKDINDDRLKAVQYFTEIVDPIIDRHFQLTVRMPASNNGVITSQVFSGDMKTKRNNIYAFNSKYGYMKDRLNNTLTQSYTLSDGSSFTYLAGNLKSNPDVYYFTYNQFALSSTVKITLLDKYLSPDVGNGLLLTANIIDASKELNAIKMLHSGKR</sequence>
<protein>
    <submittedName>
        <fullName evidence="2">Uncharacterized protein</fullName>
    </submittedName>
</protein>
<evidence type="ECO:0000313" key="3">
    <source>
        <dbReference type="Proteomes" id="UP000254876"/>
    </source>
</evidence>
<comment type="caution">
    <text evidence="2">The sequence shown here is derived from an EMBL/GenBank/DDBJ whole genome shotgun (WGS) entry which is preliminary data.</text>
</comment>
<evidence type="ECO:0000313" key="2">
    <source>
        <dbReference type="EMBL" id="STC95738.1"/>
    </source>
</evidence>
<proteinExistence type="predicted"/>
<feature type="signal peptide" evidence="1">
    <location>
        <begin position="1"/>
        <end position="24"/>
    </location>
</feature>
<dbReference type="Proteomes" id="UP000254876">
    <property type="component" value="Unassembled WGS sequence"/>
</dbReference>
<gene>
    <name evidence="2" type="ORF">NCTC10588_00447</name>
</gene>
<dbReference type="EMBL" id="UFYD01000001">
    <property type="protein sequence ID" value="STC95738.1"/>
    <property type="molecule type" value="Genomic_DNA"/>
</dbReference>
<name>A0A7Z7PXD2_9FLAO</name>
<dbReference type="AlphaFoldDB" id="A0A7Z7PXD2"/>
<evidence type="ECO:0000256" key="1">
    <source>
        <dbReference type="SAM" id="SignalP"/>
    </source>
</evidence>
<reference evidence="2 3" key="1">
    <citation type="submission" date="2018-06" db="EMBL/GenBank/DDBJ databases">
        <authorList>
            <consortium name="Pathogen Informatics"/>
            <person name="Doyle S."/>
        </authorList>
    </citation>
    <scope>NUCLEOTIDE SEQUENCE [LARGE SCALE GENOMIC DNA]</scope>
    <source>
        <strain evidence="2 3">NCTC10588</strain>
    </source>
</reference>
<organism evidence="2 3">
    <name type="scientific">Elizabethkingia anophelis</name>
    <dbReference type="NCBI Taxonomy" id="1117645"/>
    <lineage>
        <taxon>Bacteria</taxon>
        <taxon>Pseudomonadati</taxon>
        <taxon>Bacteroidota</taxon>
        <taxon>Flavobacteriia</taxon>
        <taxon>Flavobacteriales</taxon>
        <taxon>Weeksellaceae</taxon>
        <taxon>Elizabethkingia</taxon>
    </lineage>
</organism>
<feature type="chain" id="PRO_5031000948" evidence="1">
    <location>
        <begin position="25"/>
        <end position="254"/>
    </location>
</feature>
<accession>A0A7Z7PXD2</accession>
<dbReference type="Gene3D" id="3.30.750.44">
    <property type="match status" value="1"/>
</dbReference>
<keyword evidence="1" id="KW-0732">Signal</keyword>